<evidence type="ECO:0000256" key="3">
    <source>
        <dbReference type="ARBA" id="ARBA00022723"/>
    </source>
</evidence>
<feature type="domain" description="Rrn7/TAF1B N-terminal cyclin" evidence="10">
    <location>
        <begin position="5"/>
        <end position="45"/>
    </location>
</feature>
<comment type="caution">
    <text evidence="11">The sequence shown here is derived from an EMBL/GenBank/DDBJ whole genome shotgun (WGS) entry which is preliminary data.</text>
</comment>
<organism evidence="11 12">
    <name type="scientific">Rousettus aegyptiacus</name>
    <name type="common">Egyptian fruit bat</name>
    <name type="synonym">Pteropus aegyptiacus</name>
    <dbReference type="NCBI Taxonomy" id="9407"/>
    <lineage>
        <taxon>Eukaryota</taxon>
        <taxon>Metazoa</taxon>
        <taxon>Chordata</taxon>
        <taxon>Craniata</taxon>
        <taxon>Vertebrata</taxon>
        <taxon>Euteleostomi</taxon>
        <taxon>Mammalia</taxon>
        <taxon>Eutheria</taxon>
        <taxon>Laurasiatheria</taxon>
        <taxon>Chiroptera</taxon>
        <taxon>Yinpterochiroptera</taxon>
        <taxon>Pteropodoidea</taxon>
        <taxon>Pteropodidae</taxon>
        <taxon>Rousettinae</taxon>
        <taxon>Rousettus</taxon>
    </lineage>
</organism>
<proteinExistence type="inferred from homology"/>
<evidence type="ECO:0000256" key="7">
    <source>
        <dbReference type="ARBA" id="ARBA00023125"/>
    </source>
</evidence>
<keyword evidence="12" id="KW-1185">Reference proteome</keyword>
<evidence type="ECO:0000313" key="11">
    <source>
        <dbReference type="EMBL" id="KAF6449056.1"/>
    </source>
</evidence>
<evidence type="ECO:0000256" key="5">
    <source>
        <dbReference type="ARBA" id="ARBA00022833"/>
    </source>
</evidence>
<dbReference type="InterPro" id="IPR033599">
    <property type="entry name" value="TAF1B/Rrn7"/>
</dbReference>
<dbReference type="GO" id="GO:0008270">
    <property type="term" value="F:zinc ion binding"/>
    <property type="evidence" value="ECO:0007669"/>
    <property type="project" value="UniProtKB-KW"/>
</dbReference>
<keyword evidence="4" id="KW-0863">Zinc-finger</keyword>
<dbReference type="Pfam" id="PF20644">
    <property type="entry name" value="Rrn7_cyclin_N"/>
    <property type="match status" value="1"/>
</dbReference>
<evidence type="ECO:0000256" key="4">
    <source>
        <dbReference type="ARBA" id="ARBA00022771"/>
    </source>
</evidence>
<dbReference type="InterPro" id="IPR048540">
    <property type="entry name" value="Rrn7_cyclin_N"/>
</dbReference>
<sequence>MTMPRTLAFCSLSLLWRRETITLSDLLRFVEEDHIPYINAFQHFPEEMKLYGRDKGIFAIEVSDFLFSFVVTNKTQESCGDLCSLPDFLFGVRVFLECHLVFLLSKYGTFVII</sequence>
<keyword evidence="6" id="KW-0805">Transcription regulation</keyword>
<dbReference type="GO" id="GO:0042790">
    <property type="term" value="P:nucleolar large rRNA transcription by RNA polymerase I"/>
    <property type="evidence" value="ECO:0007669"/>
    <property type="project" value="TreeGrafter"/>
</dbReference>
<dbReference type="GO" id="GO:0001164">
    <property type="term" value="F:RNA polymerase I core promoter sequence-specific DNA binding"/>
    <property type="evidence" value="ECO:0007669"/>
    <property type="project" value="InterPro"/>
</dbReference>
<evidence type="ECO:0000256" key="1">
    <source>
        <dbReference type="ARBA" id="ARBA00004604"/>
    </source>
</evidence>
<evidence type="ECO:0000256" key="2">
    <source>
        <dbReference type="ARBA" id="ARBA00006899"/>
    </source>
</evidence>
<evidence type="ECO:0000259" key="10">
    <source>
        <dbReference type="Pfam" id="PF20644"/>
    </source>
</evidence>
<gene>
    <name evidence="11" type="ORF">HJG63_018843</name>
</gene>
<name>A0A7J8FN15_ROUAE</name>
<dbReference type="PANTHER" id="PTHR31576:SF2">
    <property type="entry name" value="TATA BOX-BINDING PROTEIN-ASSOCIATED FACTOR RNA POLYMERASE I SUBUNIT B"/>
    <property type="match status" value="1"/>
</dbReference>
<keyword evidence="3" id="KW-0479">Metal-binding</keyword>
<accession>A0A7J8FN15</accession>
<keyword evidence="5" id="KW-0862">Zinc</keyword>
<keyword evidence="9" id="KW-0539">Nucleus</keyword>
<evidence type="ECO:0000313" key="12">
    <source>
        <dbReference type="Proteomes" id="UP000593571"/>
    </source>
</evidence>
<keyword evidence="8" id="KW-0804">Transcription</keyword>
<comment type="subcellular location">
    <subcellularLocation>
        <location evidence="1">Nucleus</location>
        <location evidence="1">Nucleolus</location>
    </subcellularLocation>
</comment>
<evidence type="ECO:0000256" key="6">
    <source>
        <dbReference type="ARBA" id="ARBA00023015"/>
    </source>
</evidence>
<dbReference type="PANTHER" id="PTHR31576">
    <property type="entry name" value="TATA BOX-BINDING PROTEIN-ASSOCIATED FACTOR RNA POLYMERASE I SUBUNIT B"/>
    <property type="match status" value="1"/>
</dbReference>
<dbReference type="GO" id="GO:0070860">
    <property type="term" value="C:RNA polymerase I core factor complex"/>
    <property type="evidence" value="ECO:0007669"/>
    <property type="project" value="InterPro"/>
</dbReference>
<evidence type="ECO:0000256" key="9">
    <source>
        <dbReference type="ARBA" id="ARBA00023242"/>
    </source>
</evidence>
<dbReference type="EMBL" id="JACASE010000007">
    <property type="protein sequence ID" value="KAF6449056.1"/>
    <property type="molecule type" value="Genomic_DNA"/>
</dbReference>
<dbReference type="Proteomes" id="UP000593571">
    <property type="component" value="Unassembled WGS sequence"/>
</dbReference>
<comment type="similarity">
    <text evidence="2">Belongs to the RRN7/TAF1B family.</text>
</comment>
<protein>
    <submittedName>
        <fullName evidence="11">TATA-box binding protein associated factor, RNA polymerase I subunit B</fullName>
    </submittedName>
</protein>
<dbReference type="AlphaFoldDB" id="A0A7J8FN15"/>
<evidence type="ECO:0000256" key="8">
    <source>
        <dbReference type="ARBA" id="ARBA00023163"/>
    </source>
</evidence>
<keyword evidence="7" id="KW-0238">DNA-binding</keyword>
<dbReference type="GO" id="GO:0005668">
    <property type="term" value="C:RNA polymerase transcription factor SL1 complex"/>
    <property type="evidence" value="ECO:0007669"/>
    <property type="project" value="TreeGrafter"/>
</dbReference>
<reference evidence="11 12" key="1">
    <citation type="journal article" date="2020" name="Nature">
        <title>Six reference-quality genomes reveal evolution of bat adaptations.</title>
        <authorList>
            <person name="Jebb D."/>
            <person name="Huang Z."/>
            <person name="Pippel M."/>
            <person name="Hughes G.M."/>
            <person name="Lavrichenko K."/>
            <person name="Devanna P."/>
            <person name="Winkler S."/>
            <person name="Jermiin L.S."/>
            <person name="Skirmuntt E.C."/>
            <person name="Katzourakis A."/>
            <person name="Burkitt-Gray L."/>
            <person name="Ray D.A."/>
            <person name="Sullivan K.A.M."/>
            <person name="Roscito J.G."/>
            <person name="Kirilenko B.M."/>
            <person name="Davalos L.M."/>
            <person name="Corthals A.P."/>
            <person name="Power M.L."/>
            <person name="Jones G."/>
            <person name="Ransome R.D."/>
            <person name="Dechmann D.K.N."/>
            <person name="Locatelli A.G."/>
            <person name="Puechmaille S.J."/>
            <person name="Fedrigo O."/>
            <person name="Jarvis E.D."/>
            <person name="Hiller M."/>
            <person name="Vernes S.C."/>
            <person name="Myers E.W."/>
            <person name="Teeling E.C."/>
        </authorList>
    </citation>
    <scope>NUCLEOTIDE SEQUENCE [LARGE SCALE GENOMIC DNA]</scope>
    <source>
        <strain evidence="11">MRouAeg1</strain>
        <tissue evidence="11">Muscle</tissue>
    </source>
</reference>